<dbReference type="PROSITE" id="PS00027">
    <property type="entry name" value="HOMEOBOX_1"/>
    <property type="match status" value="1"/>
</dbReference>
<evidence type="ECO:0000259" key="8">
    <source>
        <dbReference type="PROSITE" id="PS50071"/>
    </source>
</evidence>
<reference evidence="9" key="1">
    <citation type="submission" date="2022-06" db="EMBL/GenBank/DDBJ databases">
        <authorList>
            <person name="Berger JAMES D."/>
            <person name="Berger JAMES D."/>
        </authorList>
    </citation>
    <scope>NUCLEOTIDE SEQUENCE [LARGE SCALE GENOMIC DNA]</scope>
</reference>
<keyword evidence="9" id="KW-1185">Reference proteome</keyword>
<name>A0AA85J7H5_TRIRE</name>
<evidence type="ECO:0000256" key="3">
    <source>
        <dbReference type="ARBA" id="ARBA00023155"/>
    </source>
</evidence>
<keyword evidence="3 5" id="KW-0371">Homeobox</keyword>
<evidence type="ECO:0000256" key="6">
    <source>
        <dbReference type="RuleBase" id="RU000682"/>
    </source>
</evidence>
<dbReference type="GO" id="GO:0000981">
    <property type="term" value="F:DNA-binding transcription factor activity, RNA polymerase II-specific"/>
    <property type="evidence" value="ECO:0007669"/>
    <property type="project" value="InterPro"/>
</dbReference>
<evidence type="ECO:0000256" key="5">
    <source>
        <dbReference type="PROSITE-ProRule" id="PRU00108"/>
    </source>
</evidence>
<dbReference type="PROSITE" id="PS50071">
    <property type="entry name" value="HOMEOBOX_2"/>
    <property type="match status" value="1"/>
</dbReference>
<evidence type="ECO:0000256" key="7">
    <source>
        <dbReference type="SAM" id="MobiDB-lite"/>
    </source>
</evidence>
<organism evidence="9 10">
    <name type="scientific">Trichobilharzia regenti</name>
    <name type="common">Nasal bird schistosome</name>
    <dbReference type="NCBI Taxonomy" id="157069"/>
    <lineage>
        <taxon>Eukaryota</taxon>
        <taxon>Metazoa</taxon>
        <taxon>Spiralia</taxon>
        <taxon>Lophotrochozoa</taxon>
        <taxon>Platyhelminthes</taxon>
        <taxon>Trematoda</taxon>
        <taxon>Digenea</taxon>
        <taxon>Strigeidida</taxon>
        <taxon>Schistosomatoidea</taxon>
        <taxon>Schistosomatidae</taxon>
        <taxon>Trichobilharzia</taxon>
    </lineage>
</organism>
<evidence type="ECO:0000256" key="2">
    <source>
        <dbReference type="ARBA" id="ARBA00023125"/>
    </source>
</evidence>
<comment type="subcellular location">
    <subcellularLocation>
        <location evidence="1 5 6">Nucleus</location>
    </subcellularLocation>
</comment>
<dbReference type="WBParaSite" id="TREG1_134240.1">
    <property type="protein sequence ID" value="TREG1_134240.1"/>
    <property type="gene ID" value="TREG1_134240"/>
</dbReference>
<dbReference type="InterPro" id="IPR001356">
    <property type="entry name" value="HD"/>
</dbReference>
<dbReference type="Pfam" id="PF00046">
    <property type="entry name" value="Homeodomain"/>
    <property type="match status" value="1"/>
</dbReference>
<evidence type="ECO:0000313" key="9">
    <source>
        <dbReference type="Proteomes" id="UP000050795"/>
    </source>
</evidence>
<evidence type="ECO:0000256" key="1">
    <source>
        <dbReference type="ARBA" id="ARBA00004123"/>
    </source>
</evidence>
<feature type="domain" description="Homeobox" evidence="8">
    <location>
        <begin position="332"/>
        <end position="392"/>
    </location>
</feature>
<dbReference type="Proteomes" id="UP000050795">
    <property type="component" value="Unassembled WGS sequence"/>
</dbReference>
<accession>A0AA85J7H5</accession>
<dbReference type="PRINTS" id="PR00024">
    <property type="entry name" value="HOMEOBOX"/>
</dbReference>
<feature type="region of interest" description="Disordered" evidence="7">
    <location>
        <begin position="396"/>
        <end position="498"/>
    </location>
</feature>
<dbReference type="AlphaFoldDB" id="A0AA85J7H5"/>
<feature type="compositionally biased region" description="Low complexity" evidence="7">
    <location>
        <begin position="451"/>
        <end position="470"/>
    </location>
</feature>
<feature type="compositionally biased region" description="Acidic residues" evidence="7">
    <location>
        <begin position="417"/>
        <end position="440"/>
    </location>
</feature>
<feature type="DNA-binding region" description="Homeobox" evidence="5">
    <location>
        <begin position="334"/>
        <end position="393"/>
    </location>
</feature>
<keyword evidence="2 5" id="KW-0238">DNA-binding</keyword>
<dbReference type="PANTHER" id="PTHR24333">
    <property type="entry name" value="HOMEO BOX HB9 LIKE A-RELATED"/>
    <property type="match status" value="1"/>
</dbReference>
<dbReference type="GO" id="GO:0005634">
    <property type="term" value="C:nucleus"/>
    <property type="evidence" value="ECO:0007669"/>
    <property type="project" value="UniProtKB-SubCell"/>
</dbReference>
<keyword evidence="4 5" id="KW-0539">Nucleus</keyword>
<dbReference type="InterPro" id="IPR017970">
    <property type="entry name" value="Homeobox_CS"/>
</dbReference>
<dbReference type="SMART" id="SM00389">
    <property type="entry name" value="HOX"/>
    <property type="match status" value="1"/>
</dbReference>
<dbReference type="InterPro" id="IPR009057">
    <property type="entry name" value="Homeodomain-like_sf"/>
</dbReference>
<evidence type="ECO:0000313" key="10">
    <source>
        <dbReference type="WBParaSite" id="TREG1_134240.1"/>
    </source>
</evidence>
<evidence type="ECO:0000256" key="4">
    <source>
        <dbReference type="ARBA" id="ARBA00023242"/>
    </source>
</evidence>
<dbReference type="SUPFAM" id="SSF46689">
    <property type="entry name" value="Homeodomain-like"/>
    <property type="match status" value="1"/>
</dbReference>
<dbReference type="CDD" id="cd00086">
    <property type="entry name" value="homeodomain"/>
    <property type="match status" value="1"/>
</dbReference>
<dbReference type="GO" id="GO:0003677">
    <property type="term" value="F:DNA binding"/>
    <property type="evidence" value="ECO:0007669"/>
    <property type="project" value="UniProtKB-UniRule"/>
</dbReference>
<dbReference type="PANTHER" id="PTHR24333:SF8">
    <property type="entry name" value="HOMEOBOX PROTEIN CEH-62"/>
    <property type="match status" value="1"/>
</dbReference>
<protein>
    <recommendedName>
        <fullName evidence="8">Homeobox domain-containing protein</fullName>
    </recommendedName>
</protein>
<dbReference type="Gene3D" id="1.10.10.60">
    <property type="entry name" value="Homeodomain-like"/>
    <property type="match status" value="1"/>
</dbReference>
<dbReference type="FunFam" id="1.10.10.60:FF:000373">
    <property type="entry name" value="Blast:Brain-specific homeobox protein"/>
    <property type="match status" value="1"/>
</dbReference>
<dbReference type="InterPro" id="IPR050848">
    <property type="entry name" value="Homeobox_TF"/>
</dbReference>
<feature type="compositionally biased region" description="Polar residues" evidence="7">
    <location>
        <begin position="400"/>
        <end position="415"/>
    </location>
</feature>
<dbReference type="InterPro" id="IPR020479">
    <property type="entry name" value="HD_metazoa"/>
</dbReference>
<reference evidence="10" key="2">
    <citation type="submission" date="2023-11" db="UniProtKB">
        <authorList>
            <consortium name="WormBaseParasite"/>
        </authorList>
    </citation>
    <scope>IDENTIFICATION</scope>
</reference>
<sequence>MESDSLQGLTNCSNSPVHCTTPSINFHIQHLLNSNDDAVSQNSLKIKRGPAQKPITDDCNYPPGPGNKPQTHPINLISDYDLYYAMNHVKKTITTSYNETTPHITNPTNDHNSNNNNNNHLMGTISQLLHNYTPEKISLFLKFMQNFYSEVSDGGSPSEQQLQCLLKTKMMTVTTPTSPTIKCLDLRQDQHEKEGITTSKRTTTTMNSNELPNTYVVDDDTIRDQNRADLPPQMKTSEQQLQNMKILKHLMKDYVQMKDSVLKNQQQNEVNCSGFFPSTHNNDDVKYAQKAFELLTSECGTNNLLPFMLHNPASGYSSIPIYNRNTYPSKQCRRRKARTVFSDHQLTGLEHRFETQHYLSTPERIELANRLNLSETQVKTWFQNRRMKHKKLKRCIPDTQLFTQNNSSSKCPSSTGGEDDDEEGDDDGDGGDGVEQDEDDRCSSVGENPNVTTVAVTRTTATAPLSSPTANDNNDTGPNHKNQENIDNNDDNNNNHNNIDAEVVQYPQTKTVNTAAAATNTHSTGSTKLDDYSKNYHSAFLSTVSLISSPPLTTITSLPFSSSFPCNCYTSTASSNNTDPKGWTNFSSQLKMNDLIKNFLTYDMIDKGYLRSTLDYINNNNNKICDVNNIIPLQNDTHYTADNLSINNNTLLNDEYSLKK</sequence>
<feature type="compositionally biased region" description="Polar residues" evidence="7">
    <location>
        <begin position="471"/>
        <end position="480"/>
    </location>
</feature>
<proteinExistence type="predicted"/>